<evidence type="ECO:0000313" key="1">
    <source>
        <dbReference type="EMBL" id="CAH1448599.1"/>
    </source>
</evidence>
<dbReference type="AlphaFoldDB" id="A0AAU9PEV8"/>
<dbReference type="Proteomes" id="UP001157418">
    <property type="component" value="Unassembled WGS sequence"/>
</dbReference>
<dbReference type="EMBL" id="CAKMRJ010005634">
    <property type="protein sequence ID" value="CAH1448599.1"/>
    <property type="molecule type" value="Genomic_DNA"/>
</dbReference>
<sequence length="94" mass="10805">MTNEVLQKVIETLIHQDRQIKSALMLLYKQLQLVVELEEKLMKEAASTPSLSKVLIMKPRMLVVDMMTTLLNLMEGIDKSITRCQDIIENMADD</sequence>
<name>A0AAU9PEV8_9ASTR</name>
<reference evidence="1 2" key="1">
    <citation type="submission" date="2022-01" db="EMBL/GenBank/DDBJ databases">
        <authorList>
            <person name="Xiong W."/>
            <person name="Schranz E."/>
        </authorList>
    </citation>
    <scope>NUCLEOTIDE SEQUENCE [LARGE SCALE GENOMIC DNA]</scope>
</reference>
<evidence type="ECO:0000313" key="2">
    <source>
        <dbReference type="Proteomes" id="UP001157418"/>
    </source>
</evidence>
<comment type="caution">
    <text evidence="1">The sequence shown here is derived from an EMBL/GenBank/DDBJ whole genome shotgun (WGS) entry which is preliminary data.</text>
</comment>
<keyword evidence="2" id="KW-1185">Reference proteome</keyword>
<organism evidence="1 2">
    <name type="scientific">Lactuca virosa</name>
    <dbReference type="NCBI Taxonomy" id="75947"/>
    <lineage>
        <taxon>Eukaryota</taxon>
        <taxon>Viridiplantae</taxon>
        <taxon>Streptophyta</taxon>
        <taxon>Embryophyta</taxon>
        <taxon>Tracheophyta</taxon>
        <taxon>Spermatophyta</taxon>
        <taxon>Magnoliopsida</taxon>
        <taxon>eudicotyledons</taxon>
        <taxon>Gunneridae</taxon>
        <taxon>Pentapetalae</taxon>
        <taxon>asterids</taxon>
        <taxon>campanulids</taxon>
        <taxon>Asterales</taxon>
        <taxon>Asteraceae</taxon>
        <taxon>Cichorioideae</taxon>
        <taxon>Cichorieae</taxon>
        <taxon>Lactucinae</taxon>
        <taxon>Lactuca</taxon>
    </lineage>
</organism>
<gene>
    <name evidence="1" type="ORF">LVIROSA_LOCUS34131</name>
</gene>
<protein>
    <submittedName>
        <fullName evidence="1">Uncharacterized protein</fullName>
    </submittedName>
</protein>
<proteinExistence type="predicted"/>
<accession>A0AAU9PEV8</accession>